<feature type="transmembrane region" description="Helical" evidence="6">
    <location>
        <begin position="735"/>
        <end position="755"/>
    </location>
</feature>
<dbReference type="eggNOG" id="COG4258">
    <property type="taxonomic scope" value="Bacteria"/>
</dbReference>
<dbReference type="AlphaFoldDB" id="S9R836"/>
<evidence type="ECO:0000256" key="6">
    <source>
        <dbReference type="SAM" id="Phobius"/>
    </source>
</evidence>
<feature type="transmembrane region" description="Helical" evidence="6">
    <location>
        <begin position="696"/>
        <end position="714"/>
    </location>
</feature>
<accession>S9R836</accession>
<feature type="transmembrane region" description="Helical" evidence="6">
    <location>
        <begin position="644"/>
        <end position="663"/>
    </location>
</feature>
<proteinExistence type="predicted"/>
<reference evidence="8" key="1">
    <citation type="submission" date="2013-05" db="EMBL/GenBank/DDBJ databases">
        <title>Genome assembly of Cystobacter fuscus DSM 2262.</title>
        <authorList>
            <person name="Sharma G."/>
            <person name="Khatri I."/>
            <person name="Kaur C."/>
            <person name="Mayilraj S."/>
            <person name="Subramanian S."/>
        </authorList>
    </citation>
    <scope>NUCLEOTIDE SEQUENCE [LARGE SCALE GENOMIC DNA]</scope>
    <source>
        <strain evidence="8">DSM 2262</strain>
    </source>
</reference>
<sequence length="825" mass="88799">MDVGKGMEHFTRLSYRHPGRVLAGVLAVALLAGLLASRLGFHGSFVELLPANTVEVRDLEAVSRKAGGDGYLVLRAMGASPEELRRFAQALAPRLEALEEVRYVEYRYDTRFFSDRALLLLSAPKLQALRKDLEEAVRQHKRAANPLYVDLGAETTPPLSFEEVARRHAPKLGVSEYLSSPDGRELYLFVKPAGLAGDLVFAQRLVTRVRETSAEVARGFAGVKTDATGAHVLRLEEDRRMREDLTRASLLSGIIAALIVAVSCRRLTALLVVGAPVGVGLLVTFAMVQVTIGYLNIITGFLVAILIGLGIEYGLHLAMRYAEERRGLPAEAALREAVQGTWAGALTSASTNAAAFAALTLAEFQAFAQFGWIAAAGVLSTVLATYLVGPSLIALAERLRPLRAAQPLPARPPRPPRGPVPRSLLVAVVVGVCALVAYSASVAGSLGFEPDMRKLRGEFAATRLDDHIIAQLGRRHAPTVFLTPDVAQAERLASALRELEARHGEDRIFSEVASLSDFLPRTGADVEAERATLRAFVDRLPEAARESEKVRPALERLEALLAAKPYGVEALPAEVRRRFTALDGEGSFVMAFKNESLSDTDALHRFGAQMEELREVARARGLEVQVLDSNLIAYRIFDLVEKDGPWLLLAASLAVFAMITLSLRSLRRAGLVAGPLYLGLACLPAAMHLYGLKLNFINAVVLPNLLAIAVDNAVHLYHRYREEGPGSLSHVVRTTGVAAVVATLSNAAGYGALLTARHPGLHSIGELALLGVGCSFLGTTVLFPSLLALLERRVPAAVAEDEGVLSSLPLPEGVEPEEDVRPSST</sequence>
<protein>
    <recommendedName>
        <fullName evidence="7">SSD domain-containing protein</fullName>
    </recommendedName>
</protein>
<organism evidence="8 9">
    <name type="scientific">Cystobacter fuscus (strain ATCC 25194 / DSM 2262 / NBRC 100088 / M29)</name>
    <dbReference type="NCBI Taxonomy" id="1242864"/>
    <lineage>
        <taxon>Bacteria</taxon>
        <taxon>Pseudomonadati</taxon>
        <taxon>Myxococcota</taxon>
        <taxon>Myxococcia</taxon>
        <taxon>Myxococcales</taxon>
        <taxon>Cystobacterineae</taxon>
        <taxon>Archangiaceae</taxon>
        <taxon>Cystobacter</taxon>
    </lineage>
</organism>
<feature type="transmembrane region" description="Helical" evidence="6">
    <location>
        <begin position="670"/>
        <end position="690"/>
    </location>
</feature>
<dbReference type="EMBL" id="ANAH02000001">
    <property type="protein sequence ID" value="EPX65243.1"/>
    <property type="molecule type" value="Genomic_DNA"/>
</dbReference>
<evidence type="ECO:0000313" key="8">
    <source>
        <dbReference type="EMBL" id="EPX65243.1"/>
    </source>
</evidence>
<evidence type="ECO:0000256" key="4">
    <source>
        <dbReference type="ARBA" id="ARBA00022989"/>
    </source>
</evidence>
<feature type="domain" description="SSD" evidence="7">
    <location>
        <begin position="278"/>
        <end position="395"/>
    </location>
</feature>
<feature type="transmembrane region" description="Helical" evidence="6">
    <location>
        <begin position="767"/>
        <end position="790"/>
    </location>
</feature>
<evidence type="ECO:0000256" key="2">
    <source>
        <dbReference type="ARBA" id="ARBA00022475"/>
    </source>
</evidence>
<feature type="transmembrane region" description="Helical" evidence="6">
    <location>
        <begin position="269"/>
        <end position="288"/>
    </location>
</feature>
<dbReference type="InterPro" id="IPR004869">
    <property type="entry name" value="MMPL_dom"/>
</dbReference>
<feature type="transmembrane region" description="Helical" evidence="6">
    <location>
        <begin position="245"/>
        <end position="262"/>
    </location>
</feature>
<keyword evidence="9" id="KW-1185">Reference proteome</keyword>
<evidence type="ECO:0000256" key="1">
    <source>
        <dbReference type="ARBA" id="ARBA00004651"/>
    </source>
</evidence>
<dbReference type="PROSITE" id="PS50156">
    <property type="entry name" value="SSD"/>
    <property type="match status" value="1"/>
</dbReference>
<keyword evidence="4 6" id="KW-1133">Transmembrane helix</keyword>
<feature type="transmembrane region" description="Helical" evidence="6">
    <location>
        <begin position="424"/>
        <end position="448"/>
    </location>
</feature>
<feature type="transmembrane region" description="Helical" evidence="6">
    <location>
        <begin position="340"/>
        <end position="364"/>
    </location>
</feature>
<dbReference type="PANTHER" id="PTHR33406">
    <property type="entry name" value="MEMBRANE PROTEIN MJ1562-RELATED"/>
    <property type="match status" value="1"/>
</dbReference>
<dbReference type="Proteomes" id="UP000011682">
    <property type="component" value="Unassembled WGS sequence"/>
</dbReference>
<dbReference type="PANTHER" id="PTHR33406:SF13">
    <property type="entry name" value="MEMBRANE PROTEIN YDFJ"/>
    <property type="match status" value="1"/>
</dbReference>
<comment type="caution">
    <text evidence="8">The sequence shown here is derived from an EMBL/GenBank/DDBJ whole genome shotgun (WGS) entry which is preliminary data.</text>
</comment>
<dbReference type="SUPFAM" id="SSF82866">
    <property type="entry name" value="Multidrug efflux transporter AcrB transmembrane domain"/>
    <property type="match status" value="2"/>
</dbReference>
<comment type="subcellular location">
    <subcellularLocation>
        <location evidence="1">Cell membrane</location>
        <topology evidence="1">Multi-pass membrane protein</topology>
    </subcellularLocation>
</comment>
<keyword evidence="5 6" id="KW-0472">Membrane</keyword>
<keyword evidence="3 6" id="KW-0812">Transmembrane</keyword>
<dbReference type="GO" id="GO:0005886">
    <property type="term" value="C:plasma membrane"/>
    <property type="evidence" value="ECO:0007669"/>
    <property type="project" value="UniProtKB-SubCell"/>
</dbReference>
<evidence type="ECO:0000313" key="9">
    <source>
        <dbReference type="Proteomes" id="UP000011682"/>
    </source>
</evidence>
<evidence type="ECO:0000259" key="7">
    <source>
        <dbReference type="PROSITE" id="PS50156"/>
    </source>
</evidence>
<name>S9R836_CYSF2</name>
<dbReference type="Pfam" id="PF03176">
    <property type="entry name" value="MMPL"/>
    <property type="match status" value="2"/>
</dbReference>
<dbReference type="Gene3D" id="1.20.1640.10">
    <property type="entry name" value="Multidrug efflux transporter AcrB transmembrane domain"/>
    <property type="match status" value="2"/>
</dbReference>
<gene>
    <name evidence="8" type="ORF">D187_000668</name>
</gene>
<evidence type="ECO:0000256" key="5">
    <source>
        <dbReference type="ARBA" id="ARBA00023136"/>
    </source>
</evidence>
<feature type="transmembrane region" description="Helical" evidence="6">
    <location>
        <begin position="294"/>
        <end position="319"/>
    </location>
</feature>
<keyword evidence="2" id="KW-1003">Cell membrane</keyword>
<dbReference type="InterPro" id="IPR050545">
    <property type="entry name" value="Mycobact_MmpL"/>
</dbReference>
<feature type="transmembrane region" description="Helical" evidence="6">
    <location>
        <begin position="370"/>
        <end position="396"/>
    </location>
</feature>
<dbReference type="InterPro" id="IPR000731">
    <property type="entry name" value="SSD"/>
</dbReference>
<evidence type="ECO:0000256" key="3">
    <source>
        <dbReference type="ARBA" id="ARBA00022692"/>
    </source>
</evidence>